<evidence type="ECO:0000313" key="3">
    <source>
        <dbReference type="EMBL" id="MDC7675877.1"/>
    </source>
</evidence>
<dbReference type="InterPro" id="IPR039672">
    <property type="entry name" value="MFS_2"/>
</dbReference>
<dbReference type="Proteomes" id="UP001218579">
    <property type="component" value="Unassembled WGS sequence"/>
</dbReference>
<keyword evidence="2" id="KW-0812">Transmembrane</keyword>
<feature type="transmembrane region" description="Helical" evidence="2">
    <location>
        <begin position="41"/>
        <end position="60"/>
    </location>
</feature>
<protein>
    <submittedName>
        <fullName evidence="3">MFS transporter</fullName>
    </submittedName>
</protein>
<organism evidence="3 4">
    <name type="scientific">Asticcacaulis machinosus</name>
    <dbReference type="NCBI Taxonomy" id="2984211"/>
    <lineage>
        <taxon>Bacteria</taxon>
        <taxon>Pseudomonadati</taxon>
        <taxon>Pseudomonadota</taxon>
        <taxon>Alphaproteobacteria</taxon>
        <taxon>Caulobacterales</taxon>
        <taxon>Caulobacteraceae</taxon>
        <taxon>Asticcacaulis</taxon>
    </lineage>
</organism>
<feature type="transmembrane region" description="Helical" evidence="2">
    <location>
        <begin position="364"/>
        <end position="385"/>
    </location>
</feature>
<comment type="caution">
    <text evidence="3">The sequence shown here is derived from an EMBL/GenBank/DDBJ whole genome shotgun (WGS) entry which is preliminary data.</text>
</comment>
<accession>A0ABT5HI16</accession>
<dbReference type="EMBL" id="JAQQKV010000001">
    <property type="protein sequence ID" value="MDC7675877.1"/>
    <property type="molecule type" value="Genomic_DNA"/>
</dbReference>
<proteinExistence type="inferred from homology"/>
<dbReference type="Gene3D" id="1.20.1250.20">
    <property type="entry name" value="MFS general substrate transporter like domains"/>
    <property type="match status" value="2"/>
</dbReference>
<evidence type="ECO:0000256" key="2">
    <source>
        <dbReference type="SAM" id="Phobius"/>
    </source>
</evidence>
<dbReference type="SUPFAM" id="SSF103473">
    <property type="entry name" value="MFS general substrate transporter"/>
    <property type="match status" value="1"/>
</dbReference>
<dbReference type="RefSeq" id="WP_272744194.1">
    <property type="nucleotide sequence ID" value="NZ_JAQQKV010000001.1"/>
</dbReference>
<gene>
    <name evidence="3" type="ORF">PQU98_07045</name>
</gene>
<reference evidence="3 4" key="1">
    <citation type="submission" date="2023-01" db="EMBL/GenBank/DDBJ databases">
        <title>Novel species of the genus Asticcacaulis isolated from rivers.</title>
        <authorList>
            <person name="Lu H."/>
        </authorList>
    </citation>
    <scope>NUCLEOTIDE SEQUENCE [LARGE SCALE GENOMIC DNA]</scope>
    <source>
        <strain evidence="3 4">LKC15W</strain>
    </source>
</reference>
<feature type="transmembrane region" description="Helical" evidence="2">
    <location>
        <begin position="148"/>
        <end position="169"/>
    </location>
</feature>
<dbReference type="Pfam" id="PF13347">
    <property type="entry name" value="MFS_2"/>
    <property type="match status" value="1"/>
</dbReference>
<dbReference type="PANTHER" id="PTHR11328">
    <property type="entry name" value="MAJOR FACILITATOR SUPERFAMILY DOMAIN-CONTAINING PROTEIN"/>
    <property type="match status" value="1"/>
</dbReference>
<name>A0ABT5HI16_9CAUL</name>
<feature type="transmembrane region" description="Helical" evidence="2">
    <location>
        <begin position="296"/>
        <end position="313"/>
    </location>
</feature>
<feature type="transmembrane region" description="Helical" evidence="2">
    <location>
        <begin position="319"/>
        <end position="343"/>
    </location>
</feature>
<feature type="transmembrane region" description="Helical" evidence="2">
    <location>
        <begin position="109"/>
        <end position="128"/>
    </location>
</feature>
<feature type="transmembrane region" description="Helical" evidence="2">
    <location>
        <begin position="266"/>
        <end position="284"/>
    </location>
</feature>
<feature type="transmembrane region" description="Helical" evidence="2">
    <location>
        <begin position="181"/>
        <end position="201"/>
    </location>
</feature>
<evidence type="ECO:0000256" key="1">
    <source>
        <dbReference type="ARBA" id="ARBA00009617"/>
    </source>
</evidence>
<keyword evidence="2" id="KW-1133">Transmembrane helix</keyword>
<evidence type="ECO:0000313" key="4">
    <source>
        <dbReference type="Proteomes" id="UP001218579"/>
    </source>
</evidence>
<feature type="transmembrane region" description="Helical" evidence="2">
    <location>
        <begin position="405"/>
        <end position="425"/>
    </location>
</feature>
<feature type="transmembrane region" description="Helical" evidence="2">
    <location>
        <begin position="229"/>
        <end position="246"/>
    </location>
</feature>
<sequence>MTPSRSQPLSWAQVLALSAPTFAFAGFEGSVSIFLPTYLSTHIGLPLATIALLMLVIRLWDTLNDPLMGAVSDATRFRYGRRKLYIAAGLPLVLVGTGLVYFAPAGLPLWQMAAGLFALTAGWTMINVPHGAWALEIGQNPQERMKVFGLRTGAGLLAMPVFAFGPALLERLGHNNIAAQMNLIGGLILLVLPVTLIWMLWRTPDSNGTGRMDLRALRHSYGLAFSKRAYWPLASLFAGIGAYYAVDSGLYLFLVRYGMGLPEWGVSLLLVQTVCGLLGIVVWIRLHHRWDTVPTLKLVLGLQVFCSLVLMVLPKGELWPFVIYAIVRGLISGAAFTLLRALLGELLDREGVSNGRKAAGTFYGAFHLVLNLSAATTTFILFRLLGEAGFDPRQPITGDVQADAVRIAAVIGQLVPSVFMLWVVWRQLKSAA</sequence>
<keyword evidence="2" id="KW-0472">Membrane</keyword>
<keyword evidence="4" id="KW-1185">Reference proteome</keyword>
<feature type="transmembrane region" description="Helical" evidence="2">
    <location>
        <begin position="84"/>
        <end position="103"/>
    </location>
</feature>
<dbReference type="InterPro" id="IPR036259">
    <property type="entry name" value="MFS_trans_sf"/>
</dbReference>
<comment type="similarity">
    <text evidence="1">Belongs to the sodium:galactoside symporter (TC 2.A.2) family.</text>
</comment>
<dbReference type="PANTHER" id="PTHR11328:SF28">
    <property type="entry name" value="MAJOR FACILITATOR SUPERFAMILY DOMAIN-CONTAINING PROTEIN 12"/>
    <property type="match status" value="1"/>
</dbReference>